<dbReference type="EMBL" id="CAUYUJ010007446">
    <property type="protein sequence ID" value="CAK0820755.1"/>
    <property type="molecule type" value="Genomic_DNA"/>
</dbReference>
<evidence type="ECO:0000313" key="1">
    <source>
        <dbReference type="EMBL" id="CAK0820755.1"/>
    </source>
</evidence>
<gene>
    <name evidence="1" type="ORF">PCOR1329_LOCUS22311</name>
</gene>
<dbReference type="Proteomes" id="UP001189429">
    <property type="component" value="Unassembled WGS sequence"/>
</dbReference>
<keyword evidence="2" id="KW-1185">Reference proteome</keyword>
<comment type="caution">
    <text evidence="1">The sequence shown here is derived from an EMBL/GenBank/DDBJ whole genome shotgun (WGS) entry which is preliminary data.</text>
</comment>
<evidence type="ECO:0000313" key="2">
    <source>
        <dbReference type="Proteomes" id="UP001189429"/>
    </source>
</evidence>
<organism evidence="1 2">
    <name type="scientific">Prorocentrum cordatum</name>
    <dbReference type="NCBI Taxonomy" id="2364126"/>
    <lineage>
        <taxon>Eukaryota</taxon>
        <taxon>Sar</taxon>
        <taxon>Alveolata</taxon>
        <taxon>Dinophyceae</taxon>
        <taxon>Prorocentrales</taxon>
        <taxon>Prorocentraceae</taxon>
        <taxon>Prorocentrum</taxon>
    </lineage>
</organism>
<proteinExistence type="predicted"/>
<reference evidence="1" key="1">
    <citation type="submission" date="2023-10" db="EMBL/GenBank/DDBJ databases">
        <authorList>
            <person name="Chen Y."/>
            <person name="Shah S."/>
            <person name="Dougan E. K."/>
            <person name="Thang M."/>
            <person name="Chan C."/>
        </authorList>
    </citation>
    <scope>NUCLEOTIDE SEQUENCE [LARGE SCALE GENOMIC DNA]</scope>
</reference>
<accession>A0ABN9RNH0</accession>
<protein>
    <submittedName>
        <fullName evidence="1">Uncharacterized protein</fullName>
    </submittedName>
</protein>
<sequence>MEYQRYLELVDLHGFPHKFLSDHPGFQRARIFDEAQMGQRSMFHHVAVCAADVSMSLAAGVSWENTLGDHAAVAVQLFGRARRAPRMSRPTWTTRIWSQTPSLAEETFPIALELVRVSVSLGLSGREVRGHILDDDLSYASWSRHFAGPAEASQHMDSAATRRATLEPFWT</sequence>
<name>A0ABN9RNH0_9DINO</name>